<accession>A0A8S2DDX0</accession>
<dbReference type="Proteomes" id="UP000677228">
    <property type="component" value="Unassembled WGS sequence"/>
</dbReference>
<feature type="region of interest" description="Disordered" evidence="1">
    <location>
        <begin position="37"/>
        <end position="79"/>
    </location>
</feature>
<name>A0A8S2DDX0_9BILA</name>
<comment type="caution">
    <text evidence="2">The sequence shown here is derived from an EMBL/GenBank/DDBJ whole genome shotgun (WGS) entry which is preliminary data.</text>
</comment>
<organism evidence="2 4">
    <name type="scientific">Didymodactylos carnosus</name>
    <dbReference type="NCBI Taxonomy" id="1234261"/>
    <lineage>
        <taxon>Eukaryota</taxon>
        <taxon>Metazoa</taxon>
        <taxon>Spiralia</taxon>
        <taxon>Gnathifera</taxon>
        <taxon>Rotifera</taxon>
        <taxon>Eurotatoria</taxon>
        <taxon>Bdelloidea</taxon>
        <taxon>Philodinida</taxon>
        <taxon>Philodinidae</taxon>
        <taxon>Didymodactylos</taxon>
    </lineage>
</organism>
<sequence length="332" mass="37275">MNVAEQMGGIGEVMQIDESLFRGKHKYNRGRLLLGNVNKKKDNNNNNASGLVPYESSSNSDSSSSSDDNQPTNNRNYGKRMDGPWIFGIAQPTENGYEVGFFHVQRRDRATLVPIILKHVVPGTTVTKGNIKYIWGAPAIMLPHFFRFRGGTPNTYEDTSFNVGIEAGKVSRQTHLTKTSNDPNIHKACEFIRKNKKNISIKLYVDDVLGGDEKEGVTLGGLILIADEDVAELVLCYYKNRFGGATRTVHAALNKMYYRISENRIIDVIKSSGEHEMVKPEFSNKKPNKIIQAKAIMERVQVEVGGQQLQLANIDNKALYSYLEKYKNIKNN</sequence>
<dbReference type="AlphaFoldDB" id="A0A8S2DDX0"/>
<dbReference type="Proteomes" id="UP000682733">
    <property type="component" value="Unassembled WGS sequence"/>
</dbReference>
<dbReference type="EMBL" id="CAJNOK010003830">
    <property type="protein sequence ID" value="CAF0916214.1"/>
    <property type="molecule type" value="Genomic_DNA"/>
</dbReference>
<reference evidence="2" key="1">
    <citation type="submission" date="2021-02" db="EMBL/GenBank/DDBJ databases">
        <authorList>
            <person name="Nowell W R."/>
        </authorList>
    </citation>
    <scope>NUCLEOTIDE SEQUENCE</scope>
</reference>
<feature type="compositionally biased region" description="Low complexity" evidence="1">
    <location>
        <begin position="56"/>
        <end position="69"/>
    </location>
</feature>
<dbReference type="EMBL" id="CAJOBA010003831">
    <property type="protein sequence ID" value="CAF3694341.1"/>
    <property type="molecule type" value="Genomic_DNA"/>
</dbReference>
<evidence type="ECO:0000313" key="4">
    <source>
        <dbReference type="Proteomes" id="UP000677228"/>
    </source>
</evidence>
<proteinExistence type="predicted"/>
<evidence type="ECO:0000313" key="3">
    <source>
        <dbReference type="EMBL" id="CAF3694341.1"/>
    </source>
</evidence>
<evidence type="ECO:0000313" key="2">
    <source>
        <dbReference type="EMBL" id="CAF0916214.1"/>
    </source>
</evidence>
<evidence type="ECO:0000256" key="1">
    <source>
        <dbReference type="SAM" id="MobiDB-lite"/>
    </source>
</evidence>
<protein>
    <submittedName>
        <fullName evidence="2">Uncharacterized protein</fullName>
    </submittedName>
</protein>
<gene>
    <name evidence="2" type="ORF">OVA965_LOCUS10381</name>
    <name evidence="3" type="ORF">TMI583_LOCUS10377</name>
</gene>